<dbReference type="PIRSF" id="PIRSF017082">
    <property type="entry name" value="YflP"/>
    <property type="match status" value="1"/>
</dbReference>
<proteinExistence type="inferred from homology"/>
<name>A0ABT6B242_9BURK</name>
<dbReference type="CDD" id="cd13578">
    <property type="entry name" value="PBP2_Bug27"/>
    <property type="match status" value="1"/>
</dbReference>
<organism evidence="3 4">
    <name type="scientific">Cupriavidus basilensis</name>
    <dbReference type="NCBI Taxonomy" id="68895"/>
    <lineage>
        <taxon>Bacteria</taxon>
        <taxon>Pseudomonadati</taxon>
        <taxon>Pseudomonadota</taxon>
        <taxon>Betaproteobacteria</taxon>
        <taxon>Burkholderiales</taxon>
        <taxon>Burkholderiaceae</taxon>
        <taxon>Cupriavidus</taxon>
    </lineage>
</organism>
<comment type="caution">
    <text evidence="3">The sequence shown here is derived from an EMBL/GenBank/DDBJ whole genome shotgun (WGS) entry which is preliminary data.</text>
</comment>
<dbReference type="Gene3D" id="3.40.190.150">
    <property type="entry name" value="Bordetella uptake gene, domain 1"/>
    <property type="match status" value="1"/>
</dbReference>
<comment type="similarity">
    <text evidence="1">Belongs to the UPF0065 (bug) family.</text>
</comment>
<dbReference type="Gene3D" id="3.40.190.10">
    <property type="entry name" value="Periplasmic binding protein-like II"/>
    <property type="match status" value="1"/>
</dbReference>
<feature type="chain" id="PRO_5045604451" evidence="2">
    <location>
        <begin position="26"/>
        <end position="331"/>
    </location>
</feature>
<dbReference type="SUPFAM" id="SSF53850">
    <property type="entry name" value="Periplasmic binding protein-like II"/>
    <property type="match status" value="1"/>
</dbReference>
<evidence type="ECO:0000313" key="4">
    <source>
        <dbReference type="Proteomes" id="UP001216674"/>
    </source>
</evidence>
<sequence length="331" mass="34321">MIRATRTGLALGLLILAGITLPVAAATVPAPASSFPGKSITIVVPTAAGGANDAMARVLAQHMSVGLRTPVIVENRAGANGAIASEYVARAKPDGHTLLFGYIATHGIGPALQRLRYDPVKDFVPVGMVASSPTLLVVNTAVKAADVMQLVSLARNKEAQLSYASAGNGTAPHVTAELFRLVTGAELLHVPYKGSAPALLDVIAGNTQVMFPSLFTAYPQIVNGRIRALAVAGETRTPLLANVPTLKEAGVDGVSVDQWYAMFAPAATPAHVVRTLNRALNDALADPAVSLKIAEQGAYVRAGTPAQLGELVRAELRKWQGVVQAAGIRPD</sequence>
<dbReference type="RefSeq" id="WP_276268785.1">
    <property type="nucleotide sequence ID" value="NZ_JARJLM010000639.1"/>
</dbReference>
<gene>
    <name evidence="3" type="ORF">P3W85_39370</name>
</gene>
<evidence type="ECO:0000256" key="1">
    <source>
        <dbReference type="ARBA" id="ARBA00006987"/>
    </source>
</evidence>
<dbReference type="Proteomes" id="UP001216674">
    <property type="component" value="Unassembled WGS sequence"/>
</dbReference>
<keyword evidence="4" id="KW-1185">Reference proteome</keyword>
<keyword evidence="2" id="KW-0732">Signal</keyword>
<reference evidence="3 4" key="1">
    <citation type="submission" date="2023-03" db="EMBL/GenBank/DDBJ databases">
        <title>Draft assemblies of triclosan tolerant bacteria isolated from returned activated sludge.</title>
        <authorList>
            <person name="Van Hamelsveld S."/>
        </authorList>
    </citation>
    <scope>NUCLEOTIDE SEQUENCE [LARGE SCALE GENOMIC DNA]</scope>
    <source>
        <strain evidence="3 4">GW210010_S58</strain>
    </source>
</reference>
<accession>A0ABT6B242</accession>
<protein>
    <submittedName>
        <fullName evidence="3">Tripartite tricarboxylate transporter substrate binding protein</fullName>
    </submittedName>
</protein>
<dbReference type="EMBL" id="JARJLM010000639">
    <property type="protein sequence ID" value="MDF3838954.1"/>
    <property type="molecule type" value="Genomic_DNA"/>
</dbReference>
<evidence type="ECO:0000256" key="2">
    <source>
        <dbReference type="SAM" id="SignalP"/>
    </source>
</evidence>
<dbReference type="InterPro" id="IPR042100">
    <property type="entry name" value="Bug_dom1"/>
</dbReference>
<dbReference type="PANTHER" id="PTHR42928:SF5">
    <property type="entry name" value="BLR1237 PROTEIN"/>
    <property type="match status" value="1"/>
</dbReference>
<evidence type="ECO:0000313" key="3">
    <source>
        <dbReference type="EMBL" id="MDF3838954.1"/>
    </source>
</evidence>
<dbReference type="PANTHER" id="PTHR42928">
    <property type="entry name" value="TRICARBOXYLATE-BINDING PROTEIN"/>
    <property type="match status" value="1"/>
</dbReference>
<dbReference type="InterPro" id="IPR005064">
    <property type="entry name" value="BUG"/>
</dbReference>
<feature type="signal peptide" evidence="2">
    <location>
        <begin position="1"/>
        <end position="25"/>
    </location>
</feature>
<dbReference type="Pfam" id="PF03401">
    <property type="entry name" value="TctC"/>
    <property type="match status" value="1"/>
</dbReference>